<feature type="domain" description="Cupin fold metalloprotein WbuC cupin" evidence="1">
    <location>
        <begin position="8"/>
        <end position="88"/>
    </location>
</feature>
<dbReference type="InterPro" id="IPR011051">
    <property type="entry name" value="RmlC_Cupin_sf"/>
</dbReference>
<dbReference type="InterPro" id="IPR027565">
    <property type="entry name" value="Cupin_WbuC"/>
</dbReference>
<dbReference type="SUPFAM" id="SSF51182">
    <property type="entry name" value="RmlC-like cupins"/>
    <property type="match status" value="1"/>
</dbReference>
<evidence type="ECO:0000313" key="2">
    <source>
        <dbReference type="EMBL" id="CAG9180243.1"/>
    </source>
</evidence>
<protein>
    <recommendedName>
        <fullName evidence="1">Cupin fold metalloprotein WbuC cupin domain-containing protein</fullName>
    </recommendedName>
</protein>
<dbReference type="Pfam" id="PF19480">
    <property type="entry name" value="DUF6016"/>
    <property type="match status" value="1"/>
</dbReference>
<dbReference type="EMBL" id="CAJZAF010000026">
    <property type="protein sequence ID" value="CAG9180243.1"/>
    <property type="molecule type" value="Genomic_DNA"/>
</dbReference>
<organism evidence="2 3">
    <name type="scientific">Cupriavidus pinatubonensis</name>
    <dbReference type="NCBI Taxonomy" id="248026"/>
    <lineage>
        <taxon>Bacteria</taxon>
        <taxon>Pseudomonadati</taxon>
        <taxon>Pseudomonadota</taxon>
        <taxon>Betaproteobacteria</taxon>
        <taxon>Burkholderiales</taxon>
        <taxon>Burkholderiaceae</taxon>
        <taxon>Cupriavidus</taxon>
    </lineage>
</organism>
<reference evidence="2 3" key="1">
    <citation type="submission" date="2021-08" db="EMBL/GenBank/DDBJ databases">
        <authorList>
            <person name="Peeters C."/>
        </authorList>
    </citation>
    <scope>NUCLEOTIDE SEQUENCE [LARGE SCALE GENOMIC DNA]</scope>
    <source>
        <strain evidence="2 3">LMG 23994</strain>
    </source>
</reference>
<dbReference type="Proteomes" id="UP000701702">
    <property type="component" value="Unassembled WGS sequence"/>
</dbReference>
<dbReference type="InterPro" id="IPR046058">
    <property type="entry name" value="WbuC_cupin"/>
</dbReference>
<dbReference type="RefSeq" id="WP_224005775.1">
    <property type="nucleotide sequence ID" value="NZ_CAJZAF010000026.1"/>
</dbReference>
<dbReference type="CDD" id="cd07005">
    <property type="entry name" value="cupin_WbuC-like"/>
    <property type="match status" value="1"/>
</dbReference>
<comment type="caution">
    <text evidence="2">The sequence shown here is derived from an EMBL/GenBank/DDBJ whole genome shotgun (WGS) entry which is preliminary data.</text>
</comment>
<evidence type="ECO:0000313" key="3">
    <source>
        <dbReference type="Proteomes" id="UP000701702"/>
    </source>
</evidence>
<gene>
    <name evidence="2" type="ORF">LMG23994_04380</name>
</gene>
<name>A0ABN7Z508_9BURK</name>
<proteinExistence type="predicted"/>
<keyword evidence="3" id="KW-1185">Reference proteome</keyword>
<dbReference type="NCBIfam" id="TIGR04366">
    <property type="entry name" value="cupin_WbuC"/>
    <property type="match status" value="1"/>
</dbReference>
<accession>A0ABN7Z508</accession>
<evidence type="ECO:0000259" key="1">
    <source>
        <dbReference type="Pfam" id="PF19480"/>
    </source>
</evidence>
<sequence>MKSEVVLISHSDLEDLVVRAAHSVRLRQHRNIHISYDDPCQRLLNAVQVDSYIRPHRHSVDPKVETLFALTGRFGVFAFDTAGAIRDYVCIGSEKYMSNSVGMAVEVDPRTWHTVIALEPGSILLELKPGPFDPDLAKEFAPWAPEEGGLDANDYLRGLRDYAEGSRRVG</sequence>